<dbReference type="InterPro" id="IPR035906">
    <property type="entry name" value="MetI-like_sf"/>
</dbReference>
<sequence>MATRQTQLLARALMSPAVILLFVWMIVPLALTVYFSTLHYSLLDPGSERFVGLENFEYFLTDPAFLASLQNTLVLVGSVLLLTIGLGIPLAILLDQPVIGRNVIRLMVIAPFFVMPTVSALVWKNLLMHPVSGLFAWIATSLGMTPIDWFTDAPLLAVIFIVAWQWLPFATLILLTALQSLDEEQKEAAEMDGAGALSRFIYLTLPHLARPITVVILIETIFLLTVFAEIFVTTGGGPGLQTTNIAFLVYSQALIQFDVGTASAGGLVAVVIANIVAFFLVRIVGRNLEA</sequence>
<feature type="transmembrane region" description="Helical" evidence="7">
    <location>
        <begin position="12"/>
        <end position="35"/>
    </location>
</feature>
<keyword evidence="10" id="KW-1185">Reference proteome</keyword>
<evidence type="ECO:0000313" key="10">
    <source>
        <dbReference type="Proteomes" id="UP000886476"/>
    </source>
</evidence>
<proteinExistence type="inferred from homology"/>
<evidence type="ECO:0000256" key="4">
    <source>
        <dbReference type="ARBA" id="ARBA00022692"/>
    </source>
</evidence>
<organism evidence="9 10">
    <name type="scientific">Bradyrhizobium aeschynomenes</name>
    <dbReference type="NCBI Taxonomy" id="2734909"/>
    <lineage>
        <taxon>Bacteria</taxon>
        <taxon>Pseudomonadati</taxon>
        <taxon>Pseudomonadota</taxon>
        <taxon>Alphaproteobacteria</taxon>
        <taxon>Hyphomicrobiales</taxon>
        <taxon>Nitrobacteraceae</taxon>
        <taxon>Bradyrhizobium</taxon>
    </lineage>
</organism>
<evidence type="ECO:0000256" key="3">
    <source>
        <dbReference type="ARBA" id="ARBA00022475"/>
    </source>
</evidence>
<evidence type="ECO:0000256" key="2">
    <source>
        <dbReference type="ARBA" id="ARBA00022448"/>
    </source>
</evidence>
<feature type="domain" description="ABC transmembrane type-1" evidence="8">
    <location>
        <begin position="69"/>
        <end position="280"/>
    </location>
</feature>
<keyword evidence="4 7" id="KW-0812">Transmembrane</keyword>
<comment type="similarity">
    <text evidence="7">Belongs to the binding-protein-dependent transport system permease family.</text>
</comment>
<dbReference type="PANTHER" id="PTHR30193:SF45">
    <property type="entry name" value="ABC TRANSPORTER PERMEASE PROTEIN"/>
    <property type="match status" value="1"/>
</dbReference>
<protein>
    <submittedName>
        <fullName evidence="9">Sugar ABC transporter permease</fullName>
    </submittedName>
</protein>
<feature type="transmembrane region" description="Helical" evidence="7">
    <location>
        <begin position="106"/>
        <end position="123"/>
    </location>
</feature>
<feature type="transmembrane region" description="Helical" evidence="7">
    <location>
        <begin position="264"/>
        <end position="284"/>
    </location>
</feature>
<evidence type="ECO:0000313" key="9">
    <source>
        <dbReference type="EMBL" id="NPU65099.1"/>
    </source>
</evidence>
<feature type="transmembrane region" description="Helical" evidence="7">
    <location>
        <begin position="155"/>
        <end position="178"/>
    </location>
</feature>
<evidence type="ECO:0000256" key="7">
    <source>
        <dbReference type="RuleBase" id="RU363032"/>
    </source>
</evidence>
<dbReference type="RefSeq" id="WP_172110177.1">
    <property type="nucleotide sequence ID" value="NZ_JABFDN010000002.1"/>
</dbReference>
<dbReference type="PROSITE" id="PS50928">
    <property type="entry name" value="ABC_TM1"/>
    <property type="match status" value="1"/>
</dbReference>
<comment type="caution">
    <text evidence="9">The sequence shown here is derived from an EMBL/GenBank/DDBJ whole genome shotgun (WGS) entry which is preliminary data.</text>
</comment>
<name>A0ABX2CA09_9BRAD</name>
<dbReference type="Pfam" id="PF00528">
    <property type="entry name" value="BPD_transp_1"/>
    <property type="match status" value="1"/>
</dbReference>
<dbReference type="SUPFAM" id="SSF161098">
    <property type="entry name" value="MetI-like"/>
    <property type="match status" value="1"/>
</dbReference>
<feature type="transmembrane region" description="Helical" evidence="7">
    <location>
        <begin position="73"/>
        <end position="94"/>
    </location>
</feature>
<keyword evidence="2 7" id="KW-0813">Transport</keyword>
<gene>
    <name evidence="9" type="ORF">HL667_08845</name>
</gene>
<accession>A0ABX2CA09</accession>
<evidence type="ECO:0000256" key="6">
    <source>
        <dbReference type="ARBA" id="ARBA00023136"/>
    </source>
</evidence>
<dbReference type="InterPro" id="IPR000515">
    <property type="entry name" value="MetI-like"/>
</dbReference>
<dbReference type="Gene3D" id="1.10.3720.10">
    <property type="entry name" value="MetI-like"/>
    <property type="match status" value="1"/>
</dbReference>
<dbReference type="PANTHER" id="PTHR30193">
    <property type="entry name" value="ABC TRANSPORTER PERMEASE PROTEIN"/>
    <property type="match status" value="1"/>
</dbReference>
<evidence type="ECO:0000256" key="5">
    <source>
        <dbReference type="ARBA" id="ARBA00022989"/>
    </source>
</evidence>
<dbReference type="Proteomes" id="UP000886476">
    <property type="component" value="Unassembled WGS sequence"/>
</dbReference>
<comment type="subcellular location">
    <subcellularLocation>
        <location evidence="1 7">Cell membrane</location>
        <topology evidence="1 7">Multi-pass membrane protein</topology>
    </subcellularLocation>
</comment>
<dbReference type="InterPro" id="IPR051393">
    <property type="entry name" value="ABC_transporter_permease"/>
</dbReference>
<keyword evidence="6 7" id="KW-0472">Membrane</keyword>
<reference evidence="9" key="1">
    <citation type="submission" date="2020-05" db="EMBL/GenBank/DDBJ databases">
        <title>Nod-independent and nitrogen-fixing Bradyrhizobium aeschynomene sp. nov. isolated from nodules of Aeschynomene indica.</title>
        <authorList>
            <person name="Zhang Z."/>
        </authorList>
    </citation>
    <scope>NUCLEOTIDE SEQUENCE</scope>
    <source>
        <strain evidence="9">83012</strain>
    </source>
</reference>
<keyword evidence="5 7" id="KW-1133">Transmembrane helix</keyword>
<evidence type="ECO:0000259" key="8">
    <source>
        <dbReference type="PROSITE" id="PS50928"/>
    </source>
</evidence>
<keyword evidence="3" id="KW-1003">Cell membrane</keyword>
<dbReference type="CDD" id="cd06261">
    <property type="entry name" value="TM_PBP2"/>
    <property type="match status" value="1"/>
</dbReference>
<dbReference type="EMBL" id="JABFDN010000002">
    <property type="protein sequence ID" value="NPU65099.1"/>
    <property type="molecule type" value="Genomic_DNA"/>
</dbReference>
<evidence type="ECO:0000256" key="1">
    <source>
        <dbReference type="ARBA" id="ARBA00004651"/>
    </source>
</evidence>
<feature type="transmembrane region" description="Helical" evidence="7">
    <location>
        <begin position="208"/>
        <end position="232"/>
    </location>
</feature>